<dbReference type="SUPFAM" id="SSF51905">
    <property type="entry name" value="FAD/NAD(P)-binding domain"/>
    <property type="match status" value="1"/>
</dbReference>
<dbReference type="Gene3D" id="3.50.50.60">
    <property type="entry name" value="FAD/NAD(P)-binding domain"/>
    <property type="match status" value="1"/>
</dbReference>
<proteinExistence type="predicted"/>
<dbReference type="GO" id="GO:0071949">
    <property type="term" value="F:FAD binding"/>
    <property type="evidence" value="ECO:0007669"/>
    <property type="project" value="InterPro"/>
</dbReference>
<name>A0A7Y6IZK7_9ACTN</name>
<keyword evidence="2" id="KW-0560">Oxidoreductase</keyword>
<dbReference type="GO" id="GO:0004497">
    <property type="term" value="F:monooxygenase activity"/>
    <property type="evidence" value="ECO:0007669"/>
    <property type="project" value="UniProtKB-KW"/>
</dbReference>
<dbReference type="PANTHER" id="PTHR46865">
    <property type="entry name" value="OXIDOREDUCTASE-RELATED"/>
    <property type="match status" value="1"/>
</dbReference>
<accession>A0A7Y6IZK7</accession>
<dbReference type="Pfam" id="PF01494">
    <property type="entry name" value="FAD_binding_3"/>
    <property type="match status" value="1"/>
</dbReference>
<gene>
    <name evidence="2" type="ORF">HT134_43635</name>
</gene>
<dbReference type="InterPro" id="IPR002938">
    <property type="entry name" value="FAD-bd"/>
</dbReference>
<keyword evidence="2" id="KW-0503">Monooxygenase</keyword>
<feature type="domain" description="FAD-binding" evidence="1">
    <location>
        <begin position="10"/>
        <end position="325"/>
    </location>
</feature>
<evidence type="ECO:0000313" key="2">
    <source>
        <dbReference type="EMBL" id="NUW46948.1"/>
    </source>
</evidence>
<dbReference type="PANTHER" id="PTHR46865:SF8">
    <property type="entry name" value="POSSIBLE OXIDOREDUCTASE"/>
    <property type="match status" value="1"/>
</dbReference>
<comment type="caution">
    <text evidence="2">The sequence shown here is derived from an EMBL/GenBank/DDBJ whole genome shotgun (WGS) entry which is preliminary data.</text>
</comment>
<dbReference type="EMBL" id="JABWGO010000023">
    <property type="protein sequence ID" value="NUW46948.1"/>
    <property type="molecule type" value="Genomic_DNA"/>
</dbReference>
<keyword evidence="3" id="KW-1185">Reference proteome</keyword>
<dbReference type="AlphaFoldDB" id="A0A7Y6IZK7"/>
<evidence type="ECO:0000313" key="3">
    <source>
        <dbReference type="Proteomes" id="UP000546126"/>
    </source>
</evidence>
<dbReference type="InterPro" id="IPR051704">
    <property type="entry name" value="FAD_aromatic-hydroxylase"/>
</dbReference>
<evidence type="ECO:0000259" key="1">
    <source>
        <dbReference type="Pfam" id="PF01494"/>
    </source>
</evidence>
<dbReference type="Gene3D" id="3.30.9.10">
    <property type="entry name" value="D-Amino Acid Oxidase, subunit A, domain 2"/>
    <property type="match status" value="1"/>
</dbReference>
<dbReference type="PRINTS" id="PR00420">
    <property type="entry name" value="RNGMNOXGNASE"/>
</dbReference>
<organism evidence="2 3">
    <name type="scientific">Nonomuraea rhodomycinica</name>
    <dbReference type="NCBI Taxonomy" id="1712872"/>
    <lineage>
        <taxon>Bacteria</taxon>
        <taxon>Bacillati</taxon>
        <taxon>Actinomycetota</taxon>
        <taxon>Actinomycetes</taxon>
        <taxon>Streptosporangiales</taxon>
        <taxon>Streptosporangiaceae</taxon>
        <taxon>Nonomuraea</taxon>
    </lineage>
</organism>
<protein>
    <submittedName>
        <fullName evidence="2">FAD-dependent monooxygenase</fullName>
    </submittedName>
</protein>
<reference evidence="2 3" key="1">
    <citation type="submission" date="2020-06" db="EMBL/GenBank/DDBJ databases">
        <authorList>
            <person name="Chanama M."/>
        </authorList>
    </citation>
    <scope>NUCLEOTIDE SEQUENCE [LARGE SCALE GENOMIC DNA]</scope>
    <source>
        <strain evidence="2 3">TBRC6557</strain>
    </source>
</reference>
<dbReference type="Proteomes" id="UP000546126">
    <property type="component" value="Unassembled WGS sequence"/>
</dbReference>
<sequence>MTDTARQGRALVVGLGIAGIATALRLRQVGWEPVLVERAAARRPDGYFILLFGAGVASARRLGVLDAIGDRGDPRLTVHEVNRAGRRTPGMSPADLPNLAAPPRQLLRGDVERALFAALPDDVEIRYSTVPVRISQDDSAAEVTLHDTASGAVVTERFDLVVGADGMRSTVRALAFGPQDHLHPLNYMIGATALEEPIEGFGLFEGLILAEPGRSAWTFPFADHAPSLLFSYRTGDIDAEFARPAIDSIRAAFGPRPAGPLLETLFTRFEQAPDHLFDSVHQVRMPRWHRGRVVLVGDAAWCVTLYAGMGASSGIAGAELLGTMLRRHPGDLPRALRAWEARMRPFIHTEQDSALFMRRLFTPADRKEQVARATMLRLMRVPIVGQAMGKIMRGPDFTNKDLDVAAV</sequence>
<dbReference type="RefSeq" id="WP_175606390.1">
    <property type="nucleotide sequence ID" value="NZ_JABWGO010000023.1"/>
</dbReference>
<dbReference type="InterPro" id="IPR036188">
    <property type="entry name" value="FAD/NAD-bd_sf"/>
</dbReference>